<keyword evidence="3" id="KW-1185">Reference proteome</keyword>
<evidence type="ECO:0000256" key="1">
    <source>
        <dbReference type="SAM" id="MobiDB-lite"/>
    </source>
</evidence>
<dbReference type="AlphaFoldDB" id="F4WPQ5"/>
<accession>F4WPQ5</accession>
<feature type="region of interest" description="Disordered" evidence="1">
    <location>
        <begin position="1"/>
        <end position="28"/>
    </location>
</feature>
<name>F4WPQ5_ACREC</name>
<evidence type="ECO:0000313" key="3">
    <source>
        <dbReference type="Proteomes" id="UP000007755"/>
    </source>
</evidence>
<feature type="compositionally biased region" description="Polar residues" evidence="1">
    <location>
        <begin position="1"/>
        <end position="15"/>
    </location>
</feature>
<feature type="compositionally biased region" description="Low complexity" evidence="1">
    <location>
        <begin position="17"/>
        <end position="28"/>
    </location>
</feature>
<dbReference type="Proteomes" id="UP000007755">
    <property type="component" value="Unassembled WGS sequence"/>
</dbReference>
<proteinExistence type="predicted"/>
<dbReference type="EMBL" id="GL888254">
    <property type="protein sequence ID" value="EGI63819.1"/>
    <property type="molecule type" value="Genomic_DNA"/>
</dbReference>
<reference evidence="2" key="1">
    <citation type="submission" date="2011-02" db="EMBL/GenBank/DDBJ databases">
        <title>The genome of the leaf-cutting ant Acromyrmex echinatior suggests key adaptations to social evolution and fungus farming.</title>
        <authorList>
            <person name="Nygaard S."/>
            <person name="Zhang G."/>
        </authorList>
    </citation>
    <scope>NUCLEOTIDE SEQUENCE</scope>
</reference>
<gene>
    <name evidence="2" type="ORF">G5I_07781</name>
</gene>
<organism evidence="3">
    <name type="scientific">Acromyrmex echinatior</name>
    <name type="common">Panamanian leafcutter ant</name>
    <name type="synonym">Acromyrmex octospinosus echinatior</name>
    <dbReference type="NCBI Taxonomy" id="103372"/>
    <lineage>
        <taxon>Eukaryota</taxon>
        <taxon>Metazoa</taxon>
        <taxon>Ecdysozoa</taxon>
        <taxon>Arthropoda</taxon>
        <taxon>Hexapoda</taxon>
        <taxon>Insecta</taxon>
        <taxon>Pterygota</taxon>
        <taxon>Neoptera</taxon>
        <taxon>Endopterygota</taxon>
        <taxon>Hymenoptera</taxon>
        <taxon>Apocrita</taxon>
        <taxon>Aculeata</taxon>
        <taxon>Formicoidea</taxon>
        <taxon>Formicidae</taxon>
        <taxon>Myrmicinae</taxon>
        <taxon>Acromyrmex</taxon>
    </lineage>
</organism>
<feature type="region of interest" description="Disordered" evidence="1">
    <location>
        <begin position="75"/>
        <end position="97"/>
    </location>
</feature>
<sequence length="151" mass="16470">MLISRSATTIQQSDNGDAAPQQPDSSSAAQAAIERATLRSPIRRRLIPLDFTFEMRKKVKVPEISEADEATFEVNQTVDEKNGRKNPKKPNQISFGNGMKCNKIAYEDVLSPAKFVSIMSIGMELPAPKVYVAIPVAVSPLPVIPRTTTGT</sequence>
<evidence type="ECO:0000313" key="2">
    <source>
        <dbReference type="EMBL" id="EGI63819.1"/>
    </source>
</evidence>
<protein>
    <submittedName>
        <fullName evidence="2">Uncharacterized protein</fullName>
    </submittedName>
</protein>
<dbReference type="InParanoid" id="F4WPQ5"/>